<accession>A0A645H725</accession>
<reference evidence="1" key="1">
    <citation type="submission" date="2019-08" db="EMBL/GenBank/DDBJ databases">
        <authorList>
            <person name="Kucharzyk K."/>
            <person name="Murdoch R.W."/>
            <person name="Higgins S."/>
            <person name="Loffler F."/>
        </authorList>
    </citation>
    <scope>NUCLEOTIDE SEQUENCE</scope>
</reference>
<comment type="caution">
    <text evidence="1">The sequence shown here is derived from an EMBL/GenBank/DDBJ whole genome shotgun (WGS) entry which is preliminary data.</text>
</comment>
<organism evidence="1">
    <name type="scientific">bioreactor metagenome</name>
    <dbReference type="NCBI Taxonomy" id="1076179"/>
    <lineage>
        <taxon>unclassified sequences</taxon>
        <taxon>metagenomes</taxon>
        <taxon>ecological metagenomes</taxon>
    </lineage>
</organism>
<evidence type="ECO:0000313" key="1">
    <source>
        <dbReference type="EMBL" id="MPN34795.1"/>
    </source>
</evidence>
<name>A0A645H725_9ZZZZ</name>
<proteinExistence type="predicted"/>
<gene>
    <name evidence="1" type="ORF">SDC9_182289</name>
</gene>
<protein>
    <submittedName>
        <fullName evidence="1">Uncharacterized protein</fullName>
    </submittedName>
</protein>
<dbReference type="AlphaFoldDB" id="A0A645H725"/>
<sequence length="86" mass="9974">MFWFAGTDYNDNTIGMAPAAVNVSTREFRYEEFYIYDLTTKEKINATTKPSKWAPIGKGSPIELIVDYIFEHHPKTKDLKPRSDKQ</sequence>
<dbReference type="EMBL" id="VSSQ01088020">
    <property type="protein sequence ID" value="MPN34795.1"/>
    <property type="molecule type" value="Genomic_DNA"/>
</dbReference>